<dbReference type="Proteomes" id="UP000249390">
    <property type="component" value="Unassembled WGS sequence"/>
</dbReference>
<organism evidence="1 2">
    <name type="scientific">Cuscuta australis</name>
    <dbReference type="NCBI Taxonomy" id="267555"/>
    <lineage>
        <taxon>Eukaryota</taxon>
        <taxon>Viridiplantae</taxon>
        <taxon>Streptophyta</taxon>
        <taxon>Embryophyta</taxon>
        <taxon>Tracheophyta</taxon>
        <taxon>Spermatophyta</taxon>
        <taxon>Magnoliopsida</taxon>
        <taxon>eudicotyledons</taxon>
        <taxon>Gunneridae</taxon>
        <taxon>Pentapetalae</taxon>
        <taxon>asterids</taxon>
        <taxon>lamiids</taxon>
        <taxon>Solanales</taxon>
        <taxon>Convolvulaceae</taxon>
        <taxon>Cuscuteae</taxon>
        <taxon>Cuscuta</taxon>
        <taxon>Cuscuta subgen. Grammica</taxon>
        <taxon>Cuscuta sect. Cleistogrammica</taxon>
    </lineage>
</organism>
<evidence type="ECO:0000313" key="1">
    <source>
        <dbReference type="EMBL" id="RAL42585.1"/>
    </source>
</evidence>
<reference evidence="1 2" key="1">
    <citation type="submission" date="2018-06" db="EMBL/GenBank/DDBJ databases">
        <title>The Genome of Cuscuta australis (Dodder) Provides Insight into the Evolution of Plant Parasitism.</title>
        <authorList>
            <person name="Liu H."/>
        </authorList>
    </citation>
    <scope>NUCLEOTIDE SEQUENCE [LARGE SCALE GENOMIC DNA]</scope>
    <source>
        <strain evidence="2">cv. Yunnan</strain>
        <tissue evidence="1">Vines</tissue>
    </source>
</reference>
<dbReference type="EMBL" id="NQVE01000165">
    <property type="protein sequence ID" value="RAL42585.1"/>
    <property type="molecule type" value="Genomic_DNA"/>
</dbReference>
<gene>
    <name evidence="1" type="ORF">DM860_017130</name>
</gene>
<protein>
    <submittedName>
        <fullName evidence="1">Uncharacterized protein</fullName>
    </submittedName>
</protein>
<name>A0A328DA29_9ASTE</name>
<comment type="caution">
    <text evidence="1">The sequence shown here is derived from an EMBL/GenBank/DDBJ whole genome shotgun (WGS) entry which is preliminary data.</text>
</comment>
<keyword evidence="2" id="KW-1185">Reference proteome</keyword>
<dbReference type="AlphaFoldDB" id="A0A328DA29"/>
<sequence>MPGGRAVLKYKGEPDCDLEGTVDNDLEHPIAWFIGQPCDLETRNPRRPQCSEGCHKDRSLETEWKYRVLQHHSASSLKDVGTQGGGGAIAVGVPTLDELPRKASLNILSCLRNPMLIRYSTNALNILWASSMSFGMTISGCNPLASRVTRGPHTMNGQSLIYWSYWNHAKNVAKFTDVRVSKL</sequence>
<evidence type="ECO:0000313" key="2">
    <source>
        <dbReference type="Proteomes" id="UP000249390"/>
    </source>
</evidence>
<accession>A0A328DA29</accession>
<proteinExistence type="predicted"/>